<sequence length="138" mass="15368">MQTGSAGLLGRAGFNNILLMKTLLHENIYKIVTGPLWTRAQNENHVPGMPIDEADGYMHFSTKDQLLETLRLYFSGQSGLEILVVNTKDVAKDLKWEVSRGGALFPHLHAPLRRELVHRHATIAVDDNGNCQLPEGLL</sequence>
<dbReference type="AlphaFoldDB" id="A0A3B0TWP2"/>
<gene>
    <name evidence="1" type="ORF">MNBD_ALPHA12-1042</name>
</gene>
<dbReference type="PANTHER" id="PTHR34129">
    <property type="entry name" value="BLR1139 PROTEIN"/>
    <property type="match status" value="1"/>
</dbReference>
<reference evidence="1" key="1">
    <citation type="submission" date="2018-06" db="EMBL/GenBank/DDBJ databases">
        <authorList>
            <person name="Zhirakovskaya E."/>
        </authorList>
    </citation>
    <scope>NUCLEOTIDE SEQUENCE</scope>
</reference>
<dbReference type="Pfam" id="PF06108">
    <property type="entry name" value="DUF952"/>
    <property type="match status" value="1"/>
</dbReference>
<dbReference type="EMBL" id="UOEO01000143">
    <property type="protein sequence ID" value="VAW20603.1"/>
    <property type="molecule type" value="Genomic_DNA"/>
</dbReference>
<accession>A0A3B0TWP2</accession>
<evidence type="ECO:0008006" key="2">
    <source>
        <dbReference type="Google" id="ProtNLM"/>
    </source>
</evidence>
<dbReference type="InterPro" id="IPR009297">
    <property type="entry name" value="DUF952"/>
</dbReference>
<dbReference type="Gene3D" id="3.20.170.20">
    <property type="entry name" value="Protein of unknown function DUF952"/>
    <property type="match status" value="1"/>
</dbReference>
<protein>
    <recommendedName>
        <fullName evidence="2">DUF952 domain-containing protein</fullName>
    </recommendedName>
</protein>
<organism evidence="1">
    <name type="scientific">hydrothermal vent metagenome</name>
    <dbReference type="NCBI Taxonomy" id="652676"/>
    <lineage>
        <taxon>unclassified sequences</taxon>
        <taxon>metagenomes</taxon>
        <taxon>ecological metagenomes</taxon>
    </lineage>
</organism>
<dbReference type="SUPFAM" id="SSF56399">
    <property type="entry name" value="ADP-ribosylation"/>
    <property type="match status" value="1"/>
</dbReference>
<evidence type="ECO:0000313" key="1">
    <source>
        <dbReference type="EMBL" id="VAW20603.1"/>
    </source>
</evidence>
<dbReference type="PANTHER" id="PTHR34129:SF1">
    <property type="entry name" value="DUF952 DOMAIN-CONTAINING PROTEIN"/>
    <property type="match status" value="1"/>
</dbReference>
<name>A0A3B0TWP2_9ZZZZ</name>
<proteinExistence type="predicted"/>